<dbReference type="Gene3D" id="2.40.160.20">
    <property type="match status" value="1"/>
</dbReference>
<evidence type="ECO:0000313" key="4">
    <source>
        <dbReference type="EMBL" id="RFB05502.1"/>
    </source>
</evidence>
<feature type="domain" description="Outer membrane protein beta-barrel" evidence="3">
    <location>
        <begin position="11"/>
        <end position="175"/>
    </location>
</feature>
<dbReference type="Pfam" id="PF13505">
    <property type="entry name" value="OMP_b-brl"/>
    <property type="match status" value="1"/>
</dbReference>
<feature type="chain" id="PRO_5016862150" description="Outer membrane protein beta-barrel domain-containing protein" evidence="2">
    <location>
        <begin position="24"/>
        <end position="175"/>
    </location>
</feature>
<keyword evidence="1 2" id="KW-0732">Signal</keyword>
<dbReference type="InterPro" id="IPR011250">
    <property type="entry name" value="OMP/PagP_B-barrel"/>
</dbReference>
<protein>
    <recommendedName>
        <fullName evidence="3">Outer membrane protein beta-barrel domain-containing protein</fullName>
    </recommendedName>
</protein>
<accession>A0A371RJ73</accession>
<dbReference type="Proteomes" id="UP000264589">
    <property type="component" value="Unassembled WGS sequence"/>
</dbReference>
<dbReference type="RefSeq" id="WP_116392135.1">
    <property type="nucleotide sequence ID" value="NZ_QUQO01000001.1"/>
</dbReference>
<organism evidence="4 5">
    <name type="scientific">Parvularcula marina</name>
    <dbReference type="NCBI Taxonomy" id="2292771"/>
    <lineage>
        <taxon>Bacteria</taxon>
        <taxon>Pseudomonadati</taxon>
        <taxon>Pseudomonadota</taxon>
        <taxon>Alphaproteobacteria</taxon>
        <taxon>Parvularculales</taxon>
        <taxon>Parvularculaceae</taxon>
        <taxon>Parvularcula</taxon>
    </lineage>
</organism>
<feature type="signal peptide" evidence="2">
    <location>
        <begin position="1"/>
        <end position="23"/>
    </location>
</feature>
<dbReference type="InterPro" id="IPR027385">
    <property type="entry name" value="Beta-barrel_OMP"/>
</dbReference>
<dbReference type="EMBL" id="QUQO01000001">
    <property type="protein sequence ID" value="RFB05502.1"/>
    <property type="molecule type" value="Genomic_DNA"/>
</dbReference>
<name>A0A371RJ73_9PROT</name>
<dbReference type="OrthoDB" id="7173051at2"/>
<comment type="caution">
    <text evidence="4">The sequence shown here is derived from an EMBL/GenBank/DDBJ whole genome shotgun (WGS) entry which is preliminary data.</text>
</comment>
<proteinExistence type="predicted"/>
<dbReference type="SUPFAM" id="SSF56925">
    <property type="entry name" value="OMPA-like"/>
    <property type="match status" value="1"/>
</dbReference>
<evidence type="ECO:0000259" key="3">
    <source>
        <dbReference type="Pfam" id="PF13505"/>
    </source>
</evidence>
<keyword evidence="5" id="KW-1185">Reference proteome</keyword>
<sequence length="175" mass="18925">MRQFFPILGGIAATMLLASAAHAGDGKSRASFGYTHYDSTGGELGMITARYGYQPYKYIGIEGELSTGIVDETVTVGTQTADIGVDIAYGLYSTVQVPFDRLGSNVFVRAGYQEIHFDLESGATTAEGELKGLGYGGGLNVMFTVHHGLRMEYTRVEGEDDENADTYSLSYVLRF</sequence>
<evidence type="ECO:0000256" key="2">
    <source>
        <dbReference type="SAM" id="SignalP"/>
    </source>
</evidence>
<evidence type="ECO:0000313" key="5">
    <source>
        <dbReference type="Proteomes" id="UP000264589"/>
    </source>
</evidence>
<evidence type="ECO:0000256" key="1">
    <source>
        <dbReference type="ARBA" id="ARBA00022729"/>
    </source>
</evidence>
<reference evidence="4 5" key="1">
    <citation type="submission" date="2018-08" db="EMBL/GenBank/DDBJ databases">
        <title>Parvularcula sp. SM1705, isolated from surface water of the South Sea China.</title>
        <authorList>
            <person name="Sun L."/>
        </authorList>
    </citation>
    <scope>NUCLEOTIDE SEQUENCE [LARGE SCALE GENOMIC DNA]</scope>
    <source>
        <strain evidence="4 5">SM1705</strain>
    </source>
</reference>
<dbReference type="InParanoid" id="A0A371RJ73"/>
<gene>
    <name evidence="4" type="ORF">DX908_09650</name>
</gene>
<dbReference type="AlphaFoldDB" id="A0A371RJ73"/>